<sequence length="194" mass="20985">MRFYNPTNNGFYDSALYSDVPAEAVELTDDQYFVLRRGLELGQLVFIDGNGVPQLQENPAARVTAASLCARIEAAADKARHLVAGDPLRAVEYDRAASEAHAFKLAGYPLDAVPRCVAAWAIGGRSAQEAADNIIAEATAYIEVLYRLRETRLHAKEGVRALMAVGDIAAAQLLTDETIQEIHVLITGVGNSRT</sequence>
<proteinExistence type="predicted"/>
<name>A0A2A3M4Q9_PSEDL</name>
<dbReference type="AlphaFoldDB" id="A0A2A3M4Q9"/>
<gene>
    <name evidence="1" type="ORF">CMV24_14995</name>
</gene>
<dbReference type="EMBL" id="NTME01000013">
    <property type="protein sequence ID" value="PBJ94761.1"/>
    <property type="molecule type" value="Genomic_DNA"/>
</dbReference>
<organism evidence="1 2">
    <name type="scientific">Pseudomonas plecoglossicida</name>
    <dbReference type="NCBI Taxonomy" id="70775"/>
    <lineage>
        <taxon>Bacteria</taxon>
        <taxon>Pseudomonadati</taxon>
        <taxon>Pseudomonadota</taxon>
        <taxon>Gammaproteobacteria</taxon>
        <taxon>Pseudomonadales</taxon>
        <taxon>Pseudomonadaceae</taxon>
        <taxon>Pseudomonas</taxon>
    </lineage>
</organism>
<comment type="caution">
    <text evidence="1">The sequence shown here is derived from an EMBL/GenBank/DDBJ whole genome shotgun (WGS) entry which is preliminary data.</text>
</comment>
<accession>A0A2A3M4Q9</accession>
<reference evidence="1 2" key="1">
    <citation type="submission" date="2017-09" db="EMBL/GenBank/DDBJ databases">
        <authorList>
            <person name="Ehlers B."/>
            <person name="Leendertz F.H."/>
        </authorList>
    </citation>
    <scope>NUCLEOTIDE SEQUENCE [LARGE SCALE GENOMIC DNA]</scope>
    <source>
        <strain evidence="1 2">DJ-1</strain>
    </source>
</reference>
<protein>
    <submittedName>
        <fullName evidence="1">Phage tail protein</fullName>
    </submittedName>
</protein>
<evidence type="ECO:0000313" key="2">
    <source>
        <dbReference type="Proteomes" id="UP000218102"/>
    </source>
</evidence>
<dbReference type="Proteomes" id="UP000218102">
    <property type="component" value="Unassembled WGS sequence"/>
</dbReference>
<dbReference type="RefSeq" id="WP_096010174.1">
    <property type="nucleotide sequence ID" value="NZ_NTME01000013.1"/>
</dbReference>
<evidence type="ECO:0000313" key="1">
    <source>
        <dbReference type="EMBL" id="PBJ94761.1"/>
    </source>
</evidence>